<feature type="transmembrane region" description="Helical" evidence="2">
    <location>
        <begin position="29"/>
        <end position="48"/>
    </location>
</feature>
<evidence type="ECO:0000256" key="1">
    <source>
        <dbReference type="SAM" id="MobiDB-lite"/>
    </source>
</evidence>
<dbReference type="EMBL" id="LOCL01000038">
    <property type="protein sequence ID" value="KUF16608.1"/>
    <property type="molecule type" value="Genomic_DNA"/>
</dbReference>
<dbReference type="AlphaFoldDB" id="A0A0W7X181"/>
<keyword evidence="4" id="KW-1185">Reference proteome</keyword>
<keyword evidence="2" id="KW-0812">Transmembrane</keyword>
<dbReference type="RefSeq" id="WP_058849424.1">
    <property type="nucleotide sequence ID" value="NZ_LOCL01000038.1"/>
</dbReference>
<evidence type="ECO:0000256" key="2">
    <source>
        <dbReference type="SAM" id="Phobius"/>
    </source>
</evidence>
<dbReference type="STRING" id="1765722.AT728_12645"/>
<protein>
    <submittedName>
        <fullName evidence="3">Uncharacterized protein</fullName>
    </submittedName>
</protein>
<keyword evidence="2" id="KW-1133">Transmembrane helix</keyword>
<gene>
    <name evidence="3" type="ORF">AT728_12645</name>
</gene>
<keyword evidence="2" id="KW-0472">Membrane</keyword>
<sequence length="95" mass="9246">MADERSTPARTPGSGGAPDGARRWRPPPALLGFLVLLVVVFAVAYQVGSSVGPVAPGMRSSDPGGDTGREGGTGGAGGTGRDEGGHGGSHGGHGR</sequence>
<reference evidence="3 4" key="1">
    <citation type="submission" date="2015-12" db="EMBL/GenBank/DDBJ databases">
        <title>Draft genome sequence of Streptomyces silvensis ATCC 53525, a producer of novel hormone antagonists.</title>
        <authorList>
            <person name="Johnston C.W."/>
            <person name="Li Y."/>
            <person name="Magarvey N.A."/>
        </authorList>
    </citation>
    <scope>NUCLEOTIDE SEQUENCE [LARGE SCALE GENOMIC DNA]</scope>
    <source>
        <strain evidence="3 4">ATCC 53525</strain>
    </source>
</reference>
<accession>A0A0W7X181</accession>
<name>A0A0W7X181_9ACTN</name>
<evidence type="ECO:0000313" key="4">
    <source>
        <dbReference type="Proteomes" id="UP000054804"/>
    </source>
</evidence>
<evidence type="ECO:0000313" key="3">
    <source>
        <dbReference type="EMBL" id="KUF16608.1"/>
    </source>
</evidence>
<feature type="region of interest" description="Disordered" evidence="1">
    <location>
        <begin position="1"/>
        <end position="26"/>
    </location>
</feature>
<dbReference type="Proteomes" id="UP000054804">
    <property type="component" value="Unassembled WGS sequence"/>
</dbReference>
<feature type="compositionally biased region" description="Gly residues" evidence="1">
    <location>
        <begin position="86"/>
        <end position="95"/>
    </location>
</feature>
<proteinExistence type="predicted"/>
<organism evidence="3 4">
    <name type="scientific">Streptomyces silvensis</name>
    <dbReference type="NCBI Taxonomy" id="1765722"/>
    <lineage>
        <taxon>Bacteria</taxon>
        <taxon>Bacillati</taxon>
        <taxon>Actinomycetota</taxon>
        <taxon>Actinomycetes</taxon>
        <taxon>Kitasatosporales</taxon>
        <taxon>Streptomycetaceae</taxon>
        <taxon>Streptomyces</taxon>
    </lineage>
</organism>
<feature type="region of interest" description="Disordered" evidence="1">
    <location>
        <begin position="50"/>
        <end position="95"/>
    </location>
</feature>
<comment type="caution">
    <text evidence="3">The sequence shown here is derived from an EMBL/GenBank/DDBJ whole genome shotgun (WGS) entry which is preliminary data.</text>
</comment>
<feature type="compositionally biased region" description="Gly residues" evidence="1">
    <location>
        <begin position="70"/>
        <end position="79"/>
    </location>
</feature>